<gene>
    <name evidence="2" type="ORF">I6E12_00955</name>
</gene>
<dbReference type="Gene3D" id="2.60.40.2620">
    <property type="entry name" value="Fimbrillin-like"/>
    <property type="match status" value="1"/>
</dbReference>
<keyword evidence="1" id="KW-0732">Signal</keyword>
<evidence type="ECO:0000313" key="3">
    <source>
        <dbReference type="Proteomes" id="UP001200470"/>
    </source>
</evidence>
<protein>
    <recommendedName>
        <fullName evidence="4">Fibrobacter succinogenes major paralogous domain-containing protein</fullName>
    </recommendedName>
</protein>
<feature type="chain" id="PRO_5046466412" description="Fibrobacter succinogenes major paralogous domain-containing protein" evidence="1">
    <location>
        <begin position="33"/>
        <end position="526"/>
    </location>
</feature>
<evidence type="ECO:0000256" key="1">
    <source>
        <dbReference type="SAM" id="SignalP"/>
    </source>
</evidence>
<dbReference type="CDD" id="cd13120">
    <property type="entry name" value="BF2867_like_N"/>
    <property type="match status" value="1"/>
</dbReference>
<organism evidence="2 3">
    <name type="scientific">Xylanibacter brevis</name>
    <dbReference type="NCBI Taxonomy" id="83231"/>
    <lineage>
        <taxon>Bacteria</taxon>
        <taxon>Pseudomonadati</taxon>
        <taxon>Bacteroidota</taxon>
        <taxon>Bacteroidia</taxon>
        <taxon>Bacteroidales</taxon>
        <taxon>Prevotellaceae</taxon>
        <taxon>Xylanibacter</taxon>
    </lineage>
</organism>
<evidence type="ECO:0008006" key="4">
    <source>
        <dbReference type="Google" id="ProtNLM"/>
    </source>
</evidence>
<dbReference type="InterPro" id="IPR042278">
    <property type="entry name" value="Mfa-like_1_N"/>
</dbReference>
<accession>A0ABS9CFI1</accession>
<dbReference type="PROSITE" id="PS51257">
    <property type="entry name" value="PROKAR_LIPOPROTEIN"/>
    <property type="match status" value="1"/>
</dbReference>
<name>A0ABS9CFI1_9BACT</name>
<feature type="signal peptide" evidence="1">
    <location>
        <begin position="1"/>
        <end position="32"/>
    </location>
</feature>
<sequence length="526" mass="58702">MKTISNGNNNYIRTMKKYILPFMSIAMLMAMASCSSSDDEVAEIKEESKLVPMTFTATQESNAGTRTALNAGTGVDWETGDKISVFDGQGNRTFTLTEDVEDGKFSGTASSQATSFTAVYPYTEGAKLEKDGSVSGITLPAEQTATIWSFDPKAALMMAVSTKDKKYNLDFKNAVSLIKLQIEFPCKKIVLTANEDIAGTGTLTYNNGEPSISFTSNQSKTITLKPATGKYLKKGDQYFIVVPPITLTKGFSISFHASDEYCVYTRTSTKSNTFNRSKFKHIGKFETTGIFDTTDKKLGEWTYNSRGIVDKSQELDMGEFEINGKKYRLIFAKSNLTKDGLATNEYDYGDYFAWGATEPWYSSATQTWKNDKPGGYIIANAPYYSNGKYTAGKTLEAADDAARQILKGDWQIPTKEIWEALEYANHDQVYWGPEGKWTFDQRHGINGISIVRNDRSNQLLFLPAAGYVYSTDFKQVGSIGYYWSGTAYDNNRAYILQCDGSHVYDHYNHFHYMGVPVRPVRLVAVD</sequence>
<dbReference type="RefSeq" id="WP_301637284.1">
    <property type="nucleotide sequence ID" value="NZ_JADYTN010000001.1"/>
</dbReference>
<comment type="caution">
    <text evidence="2">The sequence shown here is derived from an EMBL/GenBank/DDBJ whole genome shotgun (WGS) entry which is preliminary data.</text>
</comment>
<dbReference type="Proteomes" id="UP001200470">
    <property type="component" value="Unassembled WGS sequence"/>
</dbReference>
<reference evidence="2 3" key="1">
    <citation type="submission" date="2020-12" db="EMBL/GenBank/DDBJ databases">
        <title>Whole genome sequences of gut porcine anaerobes.</title>
        <authorList>
            <person name="Kubasova T."/>
            <person name="Jahodarova E."/>
            <person name="Rychlik I."/>
        </authorList>
    </citation>
    <scope>NUCLEOTIDE SEQUENCE [LARGE SCALE GENOMIC DNA]</scope>
    <source>
        <strain evidence="2 3">An925</strain>
    </source>
</reference>
<dbReference type="EMBL" id="JADYTN010000001">
    <property type="protein sequence ID" value="MCF2562686.1"/>
    <property type="molecule type" value="Genomic_DNA"/>
</dbReference>
<evidence type="ECO:0000313" key="2">
    <source>
        <dbReference type="EMBL" id="MCF2562686.1"/>
    </source>
</evidence>
<proteinExistence type="predicted"/>
<keyword evidence="3" id="KW-1185">Reference proteome</keyword>